<proteinExistence type="predicted"/>
<dbReference type="Gene3D" id="3.40.630.40">
    <property type="entry name" value="Zn-dependent exopeptidases"/>
    <property type="match status" value="1"/>
</dbReference>
<comment type="caution">
    <text evidence="1">The sequence shown here is derived from an EMBL/GenBank/DDBJ whole genome shotgun (WGS) entry which is preliminary data.</text>
</comment>
<reference evidence="1" key="1">
    <citation type="journal article" date="2015" name="Nature">
        <title>Complex archaea that bridge the gap between prokaryotes and eukaryotes.</title>
        <authorList>
            <person name="Spang A."/>
            <person name="Saw J.H."/>
            <person name="Jorgensen S.L."/>
            <person name="Zaremba-Niedzwiedzka K."/>
            <person name="Martijn J."/>
            <person name="Lind A.E."/>
            <person name="van Eijk R."/>
            <person name="Schleper C."/>
            <person name="Guy L."/>
            <person name="Ettema T.J."/>
        </authorList>
    </citation>
    <scope>NUCLEOTIDE SEQUENCE</scope>
</reference>
<evidence type="ECO:0008006" key="2">
    <source>
        <dbReference type="Google" id="ProtNLM"/>
    </source>
</evidence>
<dbReference type="Pfam" id="PF05013">
    <property type="entry name" value="FGase"/>
    <property type="match status" value="1"/>
</dbReference>
<protein>
    <recommendedName>
        <fullName evidence="2">N-formylglutamate amidohydrolase</fullName>
    </recommendedName>
</protein>
<organism evidence="1">
    <name type="scientific">marine sediment metagenome</name>
    <dbReference type="NCBI Taxonomy" id="412755"/>
    <lineage>
        <taxon>unclassified sequences</taxon>
        <taxon>metagenomes</taxon>
        <taxon>ecological metagenomes</taxon>
    </lineage>
</organism>
<dbReference type="SUPFAM" id="SSF53187">
    <property type="entry name" value="Zn-dependent exopeptidases"/>
    <property type="match status" value="1"/>
</dbReference>
<evidence type="ECO:0000313" key="1">
    <source>
        <dbReference type="EMBL" id="KKN30792.1"/>
    </source>
</evidence>
<accession>A0A0F9Q1E8</accession>
<dbReference type="InterPro" id="IPR007709">
    <property type="entry name" value="N-FG_amidohydro"/>
</dbReference>
<dbReference type="AlphaFoldDB" id="A0A0F9Q1E8"/>
<dbReference type="EMBL" id="LAZR01002380">
    <property type="protein sequence ID" value="KKN30792.1"/>
    <property type="molecule type" value="Genomic_DNA"/>
</dbReference>
<name>A0A0F9Q1E8_9ZZZZ</name>
<sequence>MINPFEIKKNKVIIPILVHIPHSSTCIPPEVKAKFLLNNNDLQEELLRITDRYTEELFSCIAEFGGILVIYNYSRLVLDPERFKDDEKEIMVAKGMGVVYTKDSKGRKLREINEEEQNMLLQNIYDPYHKVITKEVEELLTKFEECLIIDAHSFPAIPLPYENSQKTKRPQICLGTDPYHSPEYLIEYVRNFFEENNLTTEIDMPFEGCYVPSKFLRQEKRVKSIMIEINRGLYLEEHTGEKKGSFGKIKNIIRNLVSQLIAEFY</sequence>
<gene>
    <name evidence="1" type="ORF">LCGC14_0830570</name>
</gene>